<proteinExistence type="predicted"/>
<dbReference type="EMBL" id="FOWW01000002">
    <property type="protein sequence ID" value="SFP32691.1"/>
    <property type="molecule type" value="Genomic_DNA"/>
</dbReference>
<evidence type="ECO:0000313" key="3">
    <source>
        <dbReference type="Proteomes" id="UP000198727"/>
    </source>
</evidence>
<gene>
    <name evidence="2" type="ORF">SAMN05421810_102269</name>
</gene>
<sequence length="183" mass="19528">MSRRVLVTVVVTLAAVAALGAVLGTALLLGRPDPARWAPFTVFAQPSSHPMPSPDRPRAEPTDTRPGPETRPAEIDQVRRLGIALQSNLNYKNVDGLLQFVCEDGHRGGAARADLLRHWPALDPAHPEHRVKVHFAEGRVTPAEPDGYHVLFTGTGGGSTVRLVFTVHVDGGTARWCGVAAGS</sequence>
<evidence type="ECO:0000256" key="1">
    <source>
        <dbReference type="SAM" id="MobiDB-lite"/>
    </source>
</evidence>
<reference evidence="3" key="1">
    <citation type="submission" date="2016-10" db="EMBL/GenBank/DDBJ databases">
        <authorList>
            <person name="Varghese N."/>
            <person name="Submissions S."/>
        </authorList>
    </citation>
    <scope>NUCLEOTIDE SEQUENCE [LARGE SCALE GENOMIC DNA]</scope>
    <source>
        <strain evidence="3">CGMCC 4.5579</strain>
    </source>
</reference>
<dbReference type="AlphaFoldDB" id="A0A1I5PGL4"/>
<accession>A0A1I5PGL4</accession>
<dbReference type="Proteomes" id="UP000198727">
    <property type="component" value="Unassembled WGS sequence"/>
</dbReference>
<dbReference type="RefSeq" id="WP_092529017.1">
    <property type="nucleotide sequence ID" value="NZ_FOWW01000002.1"/>
</dbReference>
<name>A0A1I5PGL4_9PSEU</name>
<feature type="region of interest" description="Disordered" evidence="1">
    <location>
        <begin position="42"/>
        <end position="73"/>
    </location>
</feature>
<protein>
    <submittedName>
        <fullName evidence="2">Uncharacterized protein</fullName>
    </submittedName>
</protein>
<evidence type="ECO:0000313" key="2">
    <source>
        <dbReference type="EMBL" id="SFP32691.1"/>
    </source>
</evidence>
<feature type="compositionally biased region" description="Basic and acidic residues" evidence="1">
    <location>
        <begin position="55"/>
        <end position="73"/>
    </location>
</feature>
<organism evidence="2 3">
    <name type="scientific">Amycolatopsis arida</name>
    <dbReference type="NCBI Taxonomy" id="587909"/>
    <lineage>
        <taxon>Bacteria</taxon>
        <taxon>Bacillati</taxon>
        <taxon>Actinomycetota</taxon>
        <taxon>Actinomycetes</taxon>
        <taxon>Pseudonocardiales</taxon>
        <taxon>Pseudonocardiaceae</taxon>
        <taxon>Amycolatopsis</taxon>
    </lineage>
</organism>
<keyword evidence="3" id="KW-1185">Reference proteome</keyword>
<dbReference type="STRING" id="587909.SAMN05421810_102269"/>